<keyword evidence="3" id="KW-0808">Transferase</keyword>
<dbReference type="InterPro" id="IPR018274">
    <property type="entry name" value="PEP_util_AS"/>
</dbReference>
<dbReference type="NCBIfam" id="NF004531">
    <property type="entry name" value="PRK05878.1"/>
    <property type="match status" value="1"/>
</dbReference>
<dbReference type="Pfam" id="PF01326">
    <property type="entry name" value="PPDK_N"/>
    <property type="match status" value="1"/>
</dbReference>
<feature type="domain" description="Pyruvate phosphate dikinase AMP/ATP-binding" evidence="2">
    <location>
        <begin position="81"/>
        <end position="252"/>
    </location>
</feature>
<dbReference type="EC" id="2.7.9.1" evidence="3"/>
<dbReference type="InterPro" id="IPR013815">
    <property type="entry name" value="ATP_grasp_subdomain_1"/>
</dbReference>
<dbReference type="SUPFAM" id="SSF52009">
    <property type="entry name" value="Phosphohistidine domain"/>
    <property type="match status" value="1"/>
</dbReference>
<feature type="domain" description="PEP-utilising enzyme mobile" evidence="1">
    <location>
        <begin position="382"/>
        <end position="451"/>
    </location>
</feature>
<dbReference type="Gene3D" id="3.50.30.10">
    <property type="entry name" value="Phosphohistidine domain"/>
    <property type="match status" value="1"/>
</dbReference>
<dbReference type="InterPro" id="IPR010121">
    <property type="entry name" value="Pyruvate_phosphate_dikinase"/>
</dbReference>
<sequence>METTVRTSDTGSELARLDGSLVLGKELLGGKAWGINRMRSLALPVPPAFAATVACCRTYYEAGRTLDERTWESIVAGVGWLEAQTGRRFGDAERPLLVSVRSGAAISMPGMMDTVLNLGMNDTVEAALAASGAGPRYAADTRERFLRQYTSVVLRGEGEVPDDPWVQLRAAVAAVFDSWMSPRAVTYRKNRGLTDDAGTAVTVQAMVFGNLDDRSGTGVLFTRNPMTGELPAFGEWLPGGQGEDVVSGSHDPLRLDALAEHLPEAHADLLRYADQLETLQRDIQDIEFTVESGKLWILQVRSAKRYARAAVIAAVTMVDENLISRREALRRVDAEQVRQLLKPELEALSGTPLLRGEPACPGFASGVVVADPDEAEERGDTEKVILARPTTSPDDLHGMLSAQGILTELGGSTSHAAVVSREIHRPCIVGIGAGRVAELIGKTVTIDGARGEVWEGVVPLRPVSEGEVREFSRLFRWAAPLVPFRVVRAHEDLPPDVVDLDTVADWRTAIVGAQSVRGAVVSTEEGVRAIIEAGVREVIAPYALPVLLTALKILDDGQG</sequence>
<dbReference type="PANTHER" id="PTHR22931:SF9">
    <property type="entry name" value="PYRUVATE, PHOSPHATE DIKINASE 1, CHLOROPLASTIC"/>
    <property type="match status" value="1"/>
</dbReference>
<dbReference type="Gene3D" id="1.10.189.10">
    <property type="entry name" value="Pyruvate Phosphate Dikinase, domain 2"/>
    <property type="match status" value="1"/>
</dbReference>
<protein>
    <submittedName>
        <fullName evidence="3">Pyruvate, phosphate dikinase</fullName>
        <ecNumber evidence="3">2.7.9.1</ecNumber>
    </submittedName>
</protein>
<gene>
    <name evidence="3" type="ORF">VSH64_10740</name>
</gene>
<dbReference type="InterPro" id="IPR036637">
    <property type="entry name" value="Phosphohistidine_dom_sf"/>
</dbReference>
<dbReference type="InterPro" id="IPR002192">
    <property type="entry name" value="PPDK_AMP/ATP-bd"/>
</dbReference>
<dbReference type="InterPro" id="IPR008279">
    <property type="entry name" value="PEP-util_enz_mobile_dom"/>
</dbReference>
<evidence type="ECO:0000259" key="1">
    <source>
        <dbReference type="Pfam" id="PF00391"/>
    </source>
</evidence>
<evidence type="ECO:0000313" key="4">
    <source>
        <dbReference type="Proteomes" id="UP001330812"/>
    </source>
</evidence>
<dbReference type="RefSeq" id="WP_326835389.1">
    <property type="nucleotide sequence ID" value="NZ_CP142149.1"/>
</dbReference>
<evidence type="ECO:0000313" key="3">
    <source>
        <dbReference type="EMBL" id="WSE32582.1"/>
    </source>
</evidence>
<organism evidence="3 4">
    <name type="scientific">Amycolatopsis rhabdoformis</name>
    <dbReference type="NCBI Taxonomy" id="1448059"/>
    <lineage>
        <taxon>Bacteria</taxon>
        <taxon>Bacillati</taxon>
        <taxon>Actinomycetota</taxon>
        <taxon>Actinomycetes</taxon>
        <taxon>Pseudonocardiales</taxon>
        <taxon>Pseudonocardiaceae</taxon>
        <taxon>Amycolatopsis</taxon>
    </lineage>
</organism>
<evidence type="ECO:0000259" key="2">
    <source>
        <dbReference type="Pfam" id="PF01326"/>
    </source>
</evidence>
<dbReference type="PANTHER" id="PTHR22931">
    <property type="entry name" value="PHOSPHOENOLPYRUVATE DIKINASE-RELATED"/>
    <property type="match status" value="1"/>
</dbReference>
<name>A0ABZ1IF76_9PSEU</name>
<dbReference type="SUPFAM" id="SSF56059">
    <property type="entry name" value="Glutathione synthetase ATP-binding domain-like"/>
    <property type="match status" value="1"/>
</dbReference>
<dbReference type="Gene3D" id="3.30.470.20">
    <property type="entry name" value="ATP-grasp fold, B domain"/>
    <property type="match status" value="1"/>
</dbReference>
<dbReference type="EMBL" id="CP142149">
    <property type="protein sequence ID" value="WSE32582.1"/>
    <property type="molecule type" value="Genomic_DNA"/>
</dbReference>
<keyword evidence="4" id="KW-1185">Reference proteome</keyword>
<accession>A0ABZ1IF76</accession>
<dbReference type="Pfam" id="PF00391">
    <property type="entry name" value="PEP-utilizers"/>
    <property type="match status" value="1"/>
</dbReference>
<dbReference type="Proteomes" id="UP001330812">
    <property type="component" value="Chromosome"/>
</dbReference>
<keyword evidence="3" id="KW-0670">Pyruvate</keyword>
<proteinExistence type="predicted"/>
<reference evidence="3 4" key="1">
    <citation type="journal article" date="2015" name="Int. J. Syst. Evol. Microbiol.">
        <title>Amycolatopsis rhabdoformis sp. nov., an actinomycete isolated from a tropical forest soil.</title>
        <authorList>
            <person name="Souza W.R."/>
            <person name="Silva R.E."/>
            <person name="Goodfellow M."/>
            <person name="Busarakam K."/>
            <person name="Figueiro F.S."/>
            <person name="Ferreira D."/>
            <person name="Rodrigues-Filho E."/>
            <person name="Moraes L.A.B."/>
            <person name="Zucchi T.D."/>
        </authorList>
    </citation>
    <scope>NUCLEOTIDE SEQUENCE [LARGE SCALE GENOMIC DNA]</scope>
    <source>
        <strain evidence="3 4">NCIMB 14900</strain>
    </source>
</reference>
<dbReference type="Gene3D" id="3.30.1490.20">
    <property type="entry name" value="ATP-grasp fold, A domain"/>
    <property type="match status" value="1"/>
</dbReference>
<dbReference type="PROSITE" id="PS00370">
    <property type="entry name" value="PEP_ENZYMES_PHOS_SITE"/>
    <property type="match status" value="1"/>
</dbReference>
<dbReference type="GO" id="GO:0050242">
    <property type="term" value="F:pyruvate, phosphate dikinase activity"/>
    <property type="evidence" value="ECO:0007669"/>
    <property type="project" value="UniProtKB-EC"/>
</dbReference>